<sequence length="491" mass="55719">MQLMGRPPLAAQCLFTSGPPLTDELFKHVEQLWKVDTLPHQWEKEVTRSKQDKQAIALPEANIIRTDVDGVLRYATPLLRHTGMPQLHAPKESVMPLLRSTERRLLRNPEQADAYKSEMQKLIEAGVVREVTQESPPRESWYIPHHLVTHNGKKCLVFNCSHQYLGQTLNQYLLPGPALGASLLGVLLRFSEQPVAVSGDIKGMFHQVCLLPDDRPLLRLLWRDLKADEPPRVFEWQVLPFGTTCSPCCATYALQRHVIDYSKPSDNLRFSVENCFYVDNCLQSVSTTGEAKLLVDGLRDLLASAGFQLRQWACKDPSVLSHLPQDARSESLDLWLAQVKSNPLESTLGLSWNWQTDSLGYKHRPVVYETPTLRNIYKVVATQYDPLGYLLPFSTRAKLIIRKLWDKQRGWDDPNLPSDLLQAWSSWEAELKHLPRVALPRAYVPADVNQEGVTCELHIRTDASEQAYGAVAYMRTEDTTYTCHSSSHAHG</sequence>
<dbReference type="SUPFAM" id="SSF56672">
    <property type="entry name" value="DNA/RNA polymerases"/>
    <property type="match status" value="1"/>
</dbReference>
<keyword evidence="5" id="KW-1185">Reference proteome</keyword>
<dbReference type="Gene3D" id="3.30.70.270">
    <property type="match status" value="1"/>
</dbReference>
<protein>
    <recommendedName>
        <fullName evidence="2">ribonuclease H</fullName>
        <ecNumber evidence="2">3.1.26.4</ecNumber>
    </recommendedName>
</protein>
<gene>
    <name evidence="4" type="ORF">N1851_023835</name>
</gene>
<dbReference type="InterPro" id="IPR043502">
    <property type="entry name" value="DNA/RNA_pol_sf"/>
</dbReference>
<dbReference type="InterPro" id="IPR008042">
    <property type="entry name" value="Retrotrans_Pao"/>
</dbReference>
<reference evidence="4" key="1">
    <citation type="journal article" date="2023" name="Front. Mar. Sci.">
        <title>A new Merluccius polli reference genome to investigate the effects of global change in West African waters.</title>
        <authorList>
            <person name="Mateo J.L."/>
            <person name="Blanco-Fernandez C."/>
            <person name="Garcia-Vazquez E."/>
            <person name="Machado-Schiaffino G."/>
        </authorList>
    </citation>
    <scope>NUCLEOTIDE SEQUENCE</scope>
    <source>
        <strain evidence="4">C29</strain>
        <tissue evidence="4">Fin</tissue>
    </source>
</reference>
<dbReference type="AlphaFoldDB" id="A0AA47NXC4"/>
<evidence type="ECO:0000256" key="1">
    <source>
        <dbReference type="ARBA" id="ARBA00010879"/>
    </source>
</evidence>
<dbReference type="Pfam" id="PF00078">
    <property type="entry name" value="RVT_1"/>
    <property type="match status" value="1"/>
</dbReference>
<evidence type="ECO:0000259" key="3">
    <source>
        <dbReference type="Pfam" id="PF00078"/>
    </source>
</evidence>
<organism evidence="4 5">
    <name type="scientific">Merluccius polli</name>
    <name type="common">Benguela hake</name>
    <name type="synonym">Merluccius cadenati</name>
    <dbReference type="NCBI Taxonomy" id="89951"/>
    <lineage>
        <taxon>Eukaryota</taxon>
        <taxon>Metazoa</taxon>
        <taxon>Chordata</taxon>
        <taxon>Craniata</taxon>
        <taxon>Vertebrata</taxon>
        <taxon>Euteleostomi</taxon>
        <taxon>Actinopterygii</taxon>
        <taxon>Neopterygii</taxon>
        <taxon>Teleostei</taxon>
        <taxon>Neoteleostei</taxon>
        <taxon>Acanthomorphata</taxon>
        <taxon>Zeiogadaria</taxon>
        <taxon>Gadariae</taxon>
        <taxon>Gadiformes</taxon>
        <taxon>Gadoidei</taxon>
        <taxon>Merlucciidae</taxon>
        <taxon>Merluccius</taxon>
    </lineage>
</organism>
<accession>A0AA47NXC4</accession>
<comment type="caution">
    <text evidence="4">The sequence shown here is derived from an EMBL/GenBank/DDBJ whole genome shotgun (WGS) entry which is preliminary data.</text>
</comment>
<dbReference type="EMBL" id="JAOPHQ010004377">
    <property type="protein sequence ID" value="KAK0139447.1"/>
    <property type="molecule type" value="Genomic_DNA"/>
</dbReference>
<dbReference type="Gene3D" id="3.10.10.10">
    <property type="entry name" value="HIV Type 1 Reverse Transcriptase, subunit A, domain 1"/>
    <property type="match status" value="1"/>
</dbReference>
<name>A0AA47NXC4_MERPO</name>
<dbReference type="PANTHER" id="PTHR47331">
    <property type="entry name" value="PHD-TYPE DOMAIN-CONTAINING PROTEIN"/>
    <property type="match status" value="1"/>
</dbReference>
<evidence type="ECO:0000313" key="4">
    <source>
        <dbReference type="EMBL" id="KAK0139447.1"/>
    </source>
</evidence>
<dbReference type="InterPro" id="IPR000477">
    <property type="entry name" value="RT_dom"/>
</dbReference>
<dbReference type="EC" id="3.1.26.4" evidence="2"/>
<dbReference type="Proteomes" id="UP001174136">
    <property type="component" value="Unassembled WGS sequence"/>
</dbReference>
<comment type="similarity">
    <text evidence="1">Belongs to the beta type-B retroviral polymerase family. HERV class-II K(HML-2) pol subfamily.</text>
</comment>
<evidence type="ECO:0000313" key="5">
    <source>
        <dbReference type="Proteomes" id="UP001174136"/>
    </source>
</evidence>
<dbReference type="PANTHER" id="PTHR47331:SF5">
    <property type="entry name" value="RIBONUCLEASE H"/>
    <property type="match status" value="1"/>
</dbReference>
<dbReference type="Pfam" id="PF05380">
    <property type="entry name" value="Peptidase_A17"/>
    <property type="match status" value="1"/>
</dbReference>
<evidence type="ECO:0000256" key="2">
    <source>
        <dbReference type="ARBA" id="ARBA00012180"/>
    </source>
</evidence>
<proteinExistence type="inferred from homology"/>
<feature type="domain" description="Reverse transcriptase" evidence="3">
    <location>
        <begin position="190"/>
        <end position="310"/>
    </location>
</feature>
<dbReference type="InterPro" id="IPR043128">
    <property type="entry name" value="Rev_trsase/Diguanyl_cyclase"/>
</dbReference>